<dbReference type="Proteomes" id="UP001341840">
    <property type="component" value="Unassembled WGS sequence"/>
</dbReference>
<dbReference type="EMBL" id="JASCZI010241662">
    <property type="protein sequence ID" value="MED6203879.1"/>
    <property type="molecule type" value="Genomic_DNA"/>
</dbReference>
<protein>
    <submittedName>
        <fullName evidence="2">Uncharacterized protein</fullName>
    </submittedName>
</protein>
<keyword evidence="1" id="KW-0472">Membrane</keyword>
<gene>
    <name evidence="2" type="ORF">PIB30_003618</name>
</gene>
<evidence type="ECO:0000313" key="2">
    <source>
        <dbReference type="EMBL" id="MED6203879.1"/>
    </source>
</evidence>
<keyword evidence="1" id="KW-0812">Transmembrane</keyword>
<evidence type="ECO:0000256" key="1">
    <source>
        <dbReference type="SAM" id="Phobius"/>
    </source>
</evidence>
<reference evidence="2 3" key="1">
    <citation type="journal article" date="2023" name="Plants (Basel)">
        <title>Bridging the Gap: Combining Genomics and Transcriptomics Approaches to Understand Stylosanthes scabra, an Orphan Legume from the Brazilian Caatinga.</title>
        <authorList>
            <person name="Ferreira-Neto J.R.C."/>
            <person name="da Silva M.D."/>
            <person name="Binneck E."/>
            <person name="de Melo N.F."/>
            <person name="da Silva R.H."/>
            <person name="de Melo A.L.T.M."/>
            <person name="Pandolfi V."/>
            <person name="Bustamante F.O."/>
            <person name="Brasileiro-Vidal A.C."/>
            <person name="Benko-Iseppon A.M."/>
        </authorList>
    </citation>
    <scope>NUCLEOTIDE SEQUENCE [LARGE SCALE GENOMIC DNA]</scope>
    <source>
        <tissue evidence="2">Leaves</tissue>
    </source>
</reference>
<sequence length="103" mass="12173">MAKNTAHAIAIMLIVGAIICSFIAKFHCETTTPKLPYYIVSNIDDCVKKCRKRNHILKNYLIERKECTIKCVVEECNNRHAFKSYKWQKCYDYLYQLFVDDDK</sequence>
<organism evidence="2 3">
    <name type="scientific">Stylosanthes scabra</name>
    <dbReference type="NCBI Taxonomy" id="79078"/>
    <lineage>
        <taxon>Eukaryota</taxon>
        <taxon>Viridiplantae</taxon>
        <taxon>Streptophyta</taxon>
        <taxon>Embryophyta</taxon>
        <taxon>Tracheophyta</taxon>
        <taxon>Spermatophyta</taxon>
        <taxon>Magnoliopsida</taxon>
        <taxon>eudicotyledons</taxon>
        <taxon>Gunneridae</taxon>
        <taxon>Pentapetalae</taxon>
        <taxon>rosids</taxon>
        <taxon>fabids</taxon>
        <taxon>Fabales</taxon>
        <taxon>Fabaceae</taxon>
        <taxon>Papilionoideae</taxon>
        <taxon>50 kb inversion clade</taxon>
        <taxon>dalbergioids sensu lato</taxon>
        <taxon>Dalbergieae</taxon>
        <taxon>Pterocarpus clade</taxon>
        <taxon>Stylosanthes</taxon>
    </lineage>
</organism>
<evidence type="ECO:0000313" key="3">
    <source>
        <dbReference type="Proteomes" id="UP001341840"/>
    </source>
</evidence>
<accession>A0ABU6Y3N6</accession>
<comment type="caution">
    <text evidence="2">The sequence shown here is derived from an EMBL/GenBank/DDBJ whole genome shotgun (WGS) entry which is preliminary data.</text>
</comment>
<keyword evidence="3" id="KW-1185">Reference proteome</keyword>
<feature type="transmembrane region" description="Helical" evidence="1">
    <location>
        <begin position="6"/>
        <end position="24"/>
    </location>
</feature>
<name>A0ABU6Y3N6_9FABA</name>
<keyword evidence="1" id="KW-1133">Transmembrane helix</keyword>
<proteinExistence type="predicted"/>